<evidence type="ECO:0000313" key="2">
    <source>
        <dbReference type="Proteomes" id="UP000704712"/>
    </source>
</evidence>
<dbReference type="Proteomes" id="UP000704712">
    <property type="component" value="Unassembled WGS sequence"/>
</dbReference>
<reference evidence="1" key="1">
    <citation type="submission" date="2020-03" db="EMBL/GenBank/DDBJ databases">
        <title>Hybrid Assembly of Korean Phytophthora infestans isolates.</title>
        <authorList>
            <person name="Prokchorchik M."/>
            <person name="Lee Y."/>
            <person name="Seo J."/>
            <person name="Cho J.-H."/>
            <person name="Park Y.-E."/>
            <person name="Jang D.-C."/>
            <person name="Im J.-S."/>
            <person name="Choi J.-G."/>
            <person name="Park H.-J."/>
            <person name="Lee G.-B."/>
            <person name="Lee Y.-G."/>
            <person name="Hong S.-Y."/>
            <person name="Cho K."/>
            <person name="Sohn K.H."/>
        </authorList>
    </citation>
    <scope>NUCLEOTIDE SEQUENCE</scope>
    <source>
        <strain evidence="1">KR_2_A2</strain>
    </source>
</reference>
<name>A0A8S9VB75_PHYIN</name>
<evidence type="ECO:0000313" key="1">
    <source>
        <dbReference type="EMBL" id="KAF4147798.1"/>
    </source>
</evidence>
<proteinExistence type="predicted"/>
<accession>A0A8S9VB75</accession>
<comment type="caution">
    <text evidence="1">The sequence shown here is derived from an EMBL/GenBank/DDBJ whole genome shotgun (WGS) entry which is preliminary data.</text>
</comment>
<dbReference type="EMBL" id="JAACNO010000412">
    <property type="protein sequence ID" value="KAF4147798.1"/>
    <property type="molecule type" value="Genomic_DNA"/>
</dbReference>
<sequence length="70" mass="7834">MLYRAVSGSVVDVGEGSCDSLYVSFEKLSSCEEVSYRREPASAIVFSSPDTESLKPNWTFYTEQRAERAN</sequence>
<dbReference type="AlphaFoldDB" id="A0A8S9VB75"/>
<protein>
    <submittedName>
        <fullName evidence="1">Uncharacterized protein</fullName>
    </submittedName>
</protein>
<organism evidence="1 2">
    <name type="scientific">Phytophthora infestans</name>
    <name type="common">Potato late blight agent</name>
    <name type="synonym">Botrytis infestans</name>
    <dbReference type="NCBI Taxonomy" id="4787"/>
    <lineage>
        <taxon>Eukaryota</taxon>
        <taxon>Sar</taxon>
        <taxon>Stramenopiles</taxon>
        <taxon>Oomycota</taxon>
        <taxon>Peronosporomycetes</taxon>
        <taxon>Peronosporales</taxon>
        <taxon>Peronosporaceae</taxon>
        <taxon>Phytophthora</taxon>
    </lineage>
</organism>
<gene>
    <name evidence="1" type="ORF">GN958_ATG03153</name>
</gene>